<comment type="similarity">
    <text evidence="1">Belongs to the insulin family.</text>
</comment>
<evidence type="ECO:0000256" key="1">
    <source>
        <dbReference type="ARBA" id="ARBA00009034"/>
    </source>
</evidence>
<evidence type="ECO:0000256" key="2">
    <source>
        <dbReference type="ARBA" id="ARBA00022729"/>
    </source>
</evidence>
<dbReference type="SUPFAM" id="SSF56994">
    <property type="entry name" value="Insulin-like"/>
    <property type="match status" value="1"/>
</dbReference>
<dbReference type="AlphaFoldDB" id="A0A915D637"/>
<name>A0A915D637_9BILA</name>
<proteinExistence type="inferred from homology"/>
<accession>A0A915D637</accession>
<evidence type="ECO:0000313" key="4">
    <source>
        <dbReference type="WBParaSite" id="jg15967"/>
    </source>
</evidence>
<dbReference type="InterPro" id="IPR022353">
    <property type="entry name" value="Insulin_CS"/>
</dbReference>
<organism evidence="3 4">
    <name type="scientific">Ditylenchus dipsaci</name>
    <dbReference type="NCBI Taxonomy" id="166011"/>
    <lineage>
        <taxon>Eukaryota</taxon>
        <taxon>Metazoa</taxon>
        <taxon>Ecdysozoa</taxon>
        <taxon>Nematoda</taxon>
        <taxon>Chromadorea</taxon>
        <taxon>Rhabditida</taxon>
        <taxon>Tylenchina</taxon>
        <taxon>Tylenchomorpha</taxon>
        <taxon>Sphaerularioidea</taxon>
        <taxon>Anguinidae</taxon>
        <taxon>Anguininae</taxon>
        <taxon>Ditylenchus</taxon>
    </lineage>
</organism>
<reference evidence="4" key="1">
    <citation type="submission" date="2022-11" db="UniProtKB">
        <authorList>
            <consortium name="WormBaseParasite"/>
        </authorList>
    </citation>
    <scope>IDENTIFICATION</scope>
</reference>
<keyword evidence="3" id="KW-1185">Reference proteome</keyword>
<dbReference type="Proteomes" id="UP000887574">
    <property type="component" value="Unplaced"/>
</dbReference>
<dbReference type="Gene3D" id="1.10.100.10">
    <property type="entry name" value="Insulin-like"/>
    <property type="match status" value="1"/>
</dbReference>
<protein>
    <submittedName>
        <fullName evidence="4">Insulin-like domain-containing protein</fullName>
    </submittedName>
</protein>
<evidence type="ECO:0000313" key="3">
    <source>
        <dbReference type="Proteomes" id="UP000887574"/>
    </source>
</evidence>
<dbReference type="WBParaSite" id="jg15967">
    <property type="protein sequence ID" value="jg15967"/>
    <property type="gene ID" value="jg15967"/>
</dbReference>
<sequence>MHSQSSPLFVFEGRERSRNGPGKPFLEYLLARAQMHVASPVTSSRHPISDYNHVNEQDGISEESDSIDTNNGNMPSFMANFPTAQKREIRRCGKHLIKHLLSVCNNCLRSPHTDFIGMSEKRAISSSMGFLSAAKRDTSGAVTKVTKMCCLQACSDDEVKQFCCVP</sequence>
<keyword evidence="2" id="KW-0732">Signal</keyword>
<dbReference type="InterPro" id="IPR036438">
    <property type="entry name" value="Insulin-like_sf"/>
</dbReference>
<dbReference type="PROSITE" id="PS00262">
    <property type="entry name" value="INSULIN"/>
    <property type="match status" value="1"/>
</dbReference>